<dbReference type="InterPro" id="IPR040442">
    <property type="entry name" value="Pyrv_kinase-like_dom_sf"/>
</dbReference>
<evidence type="ECO:0000256" key="1">
    <source>
        <dbReference type="ARBA" id="ARBA00001946"/>
    </source>
</evidence>
<dbReference type="InterPro" id="IPR005000">
    <property type="entry name" value="Aldolase/citrate-lyase_domain"/>
</dbReference>
<proteinExistence type="inferred from homology"/>
<evidence type="ECO:0000256" key="3">
    <source>
        <dbReference type="ARBA" id="ARBA00022723"/>
    </source>
</evidence>
<reference evidence="7" key="1">
    <citation type="journal article" date="2019" name="Int. J. Syst. Evol. Microbiol.">
        <title>The Global Catalogue of Microorganisms (GCM) 10K type strain sequencing project: providing services to taxonomists for standard genome sequencing and annotation.</title>
        <authorList>
            <consortium name="The Broad Institute Genomics Platform"/>
            <consortium name="The Broad Institute Genome Sequencing Center for Infectious Disease"/>
            <person name="Wu L."/>
            <person name="Ma J."/>
        </authorList>
    </citation>
    <scope>NUCLEOTIDE SEQUENCE [LARGE SCALE GENOMIC DNA]</scope>
    <source>
        <strain evidence="7">KCTC 52165</strain>
    </source>
</reference>
<protein>
    <submittedName>
        <fullName evidence="6">HpcH/HpaI aldolase/citrate lyase family protein</fullName>
    </submittedName>
</protein>
<dbReference type="InterPro" id="IPR011206">
    <property type="entry name" value="Citrate_lyase_beta/mcl1/mcl2"/>
</dbReference>
<evidence type="ECO:0000256" key="2">
    <source>
        <dbReference type="ARBA" id="ARBA00005568"/>
    </source>
</evidence>
<keyword evidence="4" id="KW-0460">Magnesium</keyword>
<accession>A0ABV7KAT2</accession>
<dbReference type="RefSeq" id="WP_378220268.1">
    <property type="nucleotide sequence ID" value="NZ_JBHRTK010000011.1"/>
</dbReference>
<dbReference type="Gene3D" id="3.20.20.60">
    <property type="entry name" value="Phosphoenolpyruvate-binding domains"/>
    <property type="match status" value="1"/>
</dbReference>
<organism evidence="6 7">
    <name type="scientific">Aquamicrobium soli</name>
    <dbReference type="NCBI Taxonomy" id="1811518"/>
    <lineage>
        <taxon>Bacteria</taxon>
        <taxon>Pseudomonadati</taxon>
        <taxon>Pseudomonadota</taxon>
        <taxon>Alphaproteobacteria</taxon>
        <taxon>Hyphomicrobiales</taxon>
        <taxon>Phyllobacteriaceae</taxon>
        <taxon>Aquamicrobium</taxon>
    </lineage>
</organism>
<evidence type="ECO:0000256" key="4">
    <source>
        <dbReference type="ARBA" id="ARBA00022842"/>
    </source>
</evidence>
<keyword evidence="6" id="KW-0456">Lyase</keyword>
<comment type="caution">
    <text evidence="6">The sequence shown here is derived from an EMBL/GenBank/DDBJ whole genome shotgun (WGS) entry which is preliminary data.</text>
</comment>
<evidence type="ECO:0000313" key="6">
    <source>
        <dbReference type="EMBL" id="MFC3206447.1"/>
    </source>
</evidence>
<dbReference type="EMBL" id="JBHRTK010000011">
    <property type="protein sequence ID" value="MFC3206447.1"/>
    <property type="molecule type" value="Genomic_DNA"/>
</dbReference>
<dbReference type="PANTHER" id="PTHR32308">
    <property type="entry name" value="LYASE BETA SUBUNIT, PUTATIVE (AFU_ORTHOLOGUE AFUA_4G13030)-RELATED"/>
    <property type="match status" value="1"/>
</dbReference>
<sequence>MQARPLRSALYMPASNARALEKARDLDVDAVIFDLEDAVSPDAKPEARQQAARVVREGGYGRRQVVVRINGLGTPWGADDLEAAVAAAPDAILVPKVGHPDDLAAPQAAIAAAGSSSRLWAMIETPAAFGNLYAIAGATGDALPALSALVIGTNDLVKDMRMRVQPARANLVPMLVACVAAARTHGLQVVDGVYNALEDPAGFEAECIQGRDLGMDGKSLIHPRQAGPCNAAFTPTAEEIARARLLVELFDRAENSNANVLRVDGQMVERLHADAARQMLSLWEAVTA</sequence>
<comment type="similarity">
    <text evidence="2">Belongs to the HpcH/HpaI aldolase family.</text>
</comment>
<dbReference type="InterPro" id="IPR015813">
    <property type="entry name" value="Pyrv/PenolPyrv_kinase-like_dom"/>
</dbReference>
<dbReference type="PIRSF" id="PIRSF015582">
    <property type="entry name" value="Cit_lyase_B"/>
    <property type="match status" value="1"/>
</dbReference>
<evidence type="ECO:0000259" key="5">
    <source>
        <dbReference type="Pfam" id="PF03328"/>
    </source>
</evidence>
<keyword evidence="3" id="KW-0479">Metal-binding</keyword>
<keyword evidence="7" id="KW-1185">Reference proteome</keyword>
<feature type="domain" description="HpcH/HpaI aldolase/citrate lyase" evidence="5">
    <location>
        <begin position="7"/>
        <end position="223"/>
    </location>
</feature>
<dbReference type="GO" id="GO:0016829">
    <property type="term" value="F:lyase activity"/>
    <property type="evidence" value="ECO:0007669"/>
    <property type="project" value="UniProtKB-KW"/>
</dbReference>
<comment type="cofactor">
    <cofactor evidence="1">
        <name>Mg(2+)</name>
        <dbReference type="ChEBI" id="CHEBI:18420"/>
    </cofactor>
</comment>
<name>A0ABV7KAT2_9HYPH</name>
<dbReference type="PANTHER" id="PTHR32308:SF10">
    <property type="entry name" value="CITRATE LYASE SUBUNIT BETA"/>
    <property type="match status" value="1"/>
</dbReference>
<dbReference type="Pfam" id="PF03328">
    <property type="entry name" value="HpcH_HpaI"/>
    <property type="match status" value="1"/>
</dbReference>
<dbReference type="Proteomes" id="UP001595583">
    <property type="component" value="Unassembled WGS sequence"/>
</dbReference>
<evidence type="ECO:0000313" key="7">
    <source>
        <dbReference type="Proteomes" id="UP001595583"/>
    </source>
</evidence>
<dbReference type="SUPFAM" id="SSF51621">
    <property type="entry name" value="Phosphoenolpyruvate/pyruvate domain"/>
    <property type="match status" value="1"/>
</dbReference>
<gene>
    <name evidence="6" type="ORF">ACFOHJ_09520</name>
</gene>